<keyword evidence="2" id="KW-1185">Reference proteome</keyword>
<evidence type="ECO:0000313" key="2">
    <source>
        <dbReference type="Proteomes" id="UP000075321"/>
    </source>
</evidence>
<accession>A0A151AKC0</accession>
<dbReference type="OrthoDB" id="191000at2157"/>
<evidence type="ECO:0000313" key="1">
    <source>
        <dbReference type="EMBL" id="KYH27837.1"/>
    </source>
</evidence>
<dbReference type="EMBL" id="LTAZ01000001">
    <property type="protein sequence ID" value="KYH27837.1"/>
    <property type="molecule type" value="Genomic_DNA"/>
</dbReference>
<organism evidence="1 2">
    <name type="scientific">Halalkalicoccus paucihalophilus</name>
    <dbReference type="NCBI Taxonomy" id="1008153"/>
    <lineage>
        <taxon>Archaea</taxon>
        <taxon>Methanobacteriati</taxon>
        <taxon>Methanobacteriota</taxon>
        <taxon>Stenosarchaea group</taxon>
        <taxon>Halobacteria</taxon>
        <taxon>Halobacteriales</taxon>
        <taxon>Halococcaceae</taxon>
        <taxon>Halalkalicoccus</taxon>
    </lineage>
</organism>
<dbReference type="Pfam" id="PF24110">
    <property type="entry name" value="DUF7385"/>
    <property type="match status" value="1"/>
</dbReference>
<dbReference type="RefSeq" id="WP_066379086.1">
    <property type="nucleotide sequence ID" value="NZ_LTAZ01000001.1"/>
</dbReference>
<gene>
    <name evidence="1" type="ORF">HAPAU_05110</name>
</gene>
<reference evidence="1 2" key="1">
    <citation type="submission" date="2016-02" db="EMBL/GenBank/DDBJ databases">
        <title>Genome sequence of Halalkalicoccus paucihalophilus DSM 24557.</title>
        <authorList>
            <person name="Poehlein A."/>
            <person name="Daniel R."/>
        </authorList>
    </citation>
    <scope>NUCLEOTIDE SEQUENCE [LARGE SCALE GENOMIC DNA]</scope>
    <source>
        <strain evidence="1 2">DSM 24557</strain>
    </source>
</reference>
<dbReference type="PATRIC" id="fig|1008153.3.peg.511"/>
<dbReference type="InterPro" id="IPR055809">
    <property type="entry name" value="DUF7385"/>
</dbReference>
<proteinExistence type="predicted"/>
<sequence>MATVDNLDEMKSYLTPREENEATASYQNTTAIACPVCEDSFDYLVVCKHDETSLSLGKVMNLCTVTNDDGRLFLFTHE</sequence>
<protein>
    <submittedName>
        <fullName evidence="1">Uncharacterized protein</fullName>
    </submittedName>
</protein>
<dbReference type="AlphaFoldDB" id="A0A151AKC0"/>
<comment type="caution">
    <text evidence="1">The sequence shown here is derived from an EMBL/GenBank/DDBJ whole genome shotgun (WGS) entry which is preliminary data.</text>
</comment>
<name>A0A151AKC0_9EURY</name>
<dbReference type="Proteomes" id="UP000075321">
    <property type="component" value="Unassembled WGS sequence"/>
</dbReference>